<evidence type="ECO:0000313" key="10">
    <source>
        <dbReference type="Proteomes" id="UP001187471"/>
    </source>
</evidence>
<keyword evidence="6" id="KW-0539">Nucleus</keyword>
<dbReference type="EMBL" id="JAVXUO010003096">
    <property type="protein sequence ID" value="KAK2966762.1"/>
    <property type="molecule type" value="Genomic_DNA"/>
</dbReference>
<dbReference type="SMART" id="SM00575">
    <property type="entry name" value="ZnF_PMZ"/>
    <property type="match status" value="1"/>
</dbReference>
<sequence length="585" mass="68206">MDQQADANEQEVDDVCILQSRQFNVHGENAHEVPKLGMEFDSEQHAFDYYSEYAHQVGFSVRKHHVKKRDGIVTRRTLCCSKQGERGIDKRRVNVVYHRPVSRVGCKAHMSILLQKDTKFKVISFDAEHNHAFAPSPSKHMLRSKRRLSFSQTALATDAIKDEDEWIVAWNQMIKTYSLQDNDWLKGIFELREKWAMVYGRHMFTADMKSTQRSESMNHVLKQYLDPRHNFLQFFEQYDLLLQDRRYTELKSEFKMRQTSPVLIANVEMLRHAVEVYTPKMFNMFQYEYTKAWDYSIHKVSKSENVSDYKVVFGGKGREHLVKFEAETTTVQCSCMKVNFVGILCRHALKVLDKKNIKRIPPQYILKRWTKDAKDAIVSDYRGAQVQGKSHESIGKRYSYLSHDFQELVTLAAENEEMYIYAHQNLSKLLKDLEEMKKTYCCSTLDPDTNTQDDLLKNVPQLNDGVVSQCPRGIKRKATVGRPRKRFKDPLEQSRRHKSQGTSNNGRGSQQKGRKIGRQNEHQEEHSEKEDEISTDVYSKVNDEHDIADDTLPLQSQASSISYHTLEQHNQEDNDSDKQDREGDG</sequence>
<dbReference type="GO" id="GO:0005634">
    <property type="term" value="C:nucleus"/>
    <property type="evidence" value="ECO:0007669"/>
    <property type="project" value="UniProtKB-SubCell"/>
</dbReference>
<feature type="compositionally biased region" description="Basic and acidic residues" evidence="7">
    <location>
        <begin position="566"/>
        <end position="585"/>
    </location>
</feature>
<name>A0AA88QEM7_9ASTE</name>
<feature type="compositionally biased region" description="Basic residues" evidence="7">
    <location>
        <begin position="473"/>
        <end position="487"/>
    </location>
</feature>
<evidence type="ECO:0000256" key="6">
    <source>
        <dbReference type="RuleBase" id="RU367018"/>
    </source>
</evidence>
<evidence type="ECO:0000256" key="5">
    <source>
        <dbReference type="PROSITE-ProRule" id="PRU00325"/>
    </source>
</evidence>
<evidence type="ECO:0000256" key="1">
    <source>
        <dbReference type="ARBA" id="ARBA00005889"/>
    </source>
</evidence>
<gene>
    <name evidence="9" type="ORF">RJ640_015360</name>
</gene>
<feature type="compositionally biased region" description="Polar residues" evidence="7">
    <location>
        <begin position="553"/>
        <end position="565"/>
    </location>
</feature>
<evidence type="ECO:0000256" key="7">
    <source>
        <dbReference type="SAM" id="MobiDB-lite"/>
    </source>
</evidence>
<evidence type="ECO:0000313" key="9">
    <source>
        <dbReference type="EMBL" id="KAK2966762.1"/>
    </source>
</evidence>
<comment type="similarity">
    <text evidence="1 6">Belongs to the FHY3/FAR1 family.</text>
</comment>
<dbReference type="GO" id="GO:0008270">
    <property type="term" value="F:zinc ion binding"/>
    <property type="evidence" value="ECO:0007669"/>
    <property type="project" value="UniProtKB-UniRule"/>
</dbReference>
<proteinExistence type="inferred from homology"/>
<dbReference type="InterPro" id="IPR031052">
    <property type="entry name" value="FHY3/FAR1"/>
</dbReference>
<feature type="compositionally biased region" description="Basic and acidic residues" evidence="7">
    <location>
        <begin position="518"/>
        <end position="529"/>
    </location>
</feature>
<keyword evidence="4 6" id="KW-0862">Zinc</keyword>
<dbReference type="Pfam" id="PF03101">
    <property type="entry name" value="FAR1"/>
    <property type="match status" value="1"/>
</dbReference>
<dbReference type="InterPro" id="IPR007527">
    <property type="entry name" value="Znf_SWIM"/>
</dbReference>
<reference evidence="9" key="1">
    <citation type="submission" date="2022-12" db="EMBL/GenBank/DDBJ databases">
        <title>Draft genome assemblies for two species of Escallonia (Escalloniales).</title>
        <authorList>
            <person name="Chanderbali A."/>
            <person name="Dervinis C."/>
            <person name="Anghel I."/>
            <person name="Soltis D."/>
            <person name="Soltis P."/>
            <person name="Zapata F."/>
        </authorList>
    </citation>
    <scope>NUCLEOTIDE SEQUENCE</scope>
    <source>
        <strain evidence="9">UCBG92.1500</strain>
        <tissue evidence="9">Leaf</tissue>
    </source>
</reference>
<dbReference type="PANTHER" id="PTHR31669:SF299">
    <property type="entry name" value="PROTEIN FAR1-RELATED SEQUENCE"/>
    <property type="match status" value="1"/>
</dbReference>
<protein>
    <recommendedName>
        <fullName evidence="6">Protein FAR1-RELATED SEQUENCE</fullName>
    </recommendedName>
</protein>
<dbReference type="PANTHER" id="PTHR31669">
    <property type="entry name" value="PROTEIN FAR1-RELATED SEQUENCE 10-RELATED"/>
    <property type="match status" value="1"/>
</dbReference>
<accession>A0AA88QEM7</accession>
<keyword evidence="2 6" id="KW-0479">Metal-binding</keyword>
<dbReference type="InterPro" id="IPR006564">
    <property type="entry name" value="Znf_PMZ"/>
</dbReference>
<dbReference type="AlphaFoldDB" id="A0AA88QEM7"/>
<evidence type="ECO:0000256" key="3">
    <source>
        <dbReference type="ARBA" id="ARBA00022771"/>
    </source>
</evidence>
<organism evidence="9 10">
    <name type="scientific">Escallonia rubra</name>
    <dbReference type="NCBI Taxonomy" id="112253"/>
    <lineage>
        <taxon>Eukaryota</taxon>
        <taxon>Viridiplantae</taxon>
        <taxon>Streptophyta</taxon>
        <taxon>Embryophyta</taxon>
        <taxon>Tracheophyta</taxon>
        <taxon>Spermatophyta</taxon>
        <taxon>Magnoliopsida</taxon>
        <taxon>eudicotyledons</taxon>
        <taxon>Gunneridae</taxon>
        <taxon>Pentapetalae</taxon>
        <taxon>asterids</taxon>
        <taxon>campanulids</taxon>
        <taxon>Escalloniales</taxon>
        <taxon>Escalloniaceae</taxon>
        <taxon>Escallonia</taxon>
    </lineage>
</organism>
<evidence type="ECO:0000256" key="2">
    <source>
        <dbReference type="ARBA" id="ARBA00022723"/>
    </source>
</evidence>
<keyword evidence="3 5" id="KW-0863">Zinc-finger</keyword>
<dbReference type="GO" id="GO:0006355">
    <property type="term" value="P:regulation of DNA-templated transcription"/>
    <property type="evidence" value="ECO:0007669"/>
    <property type="project" value="UniProtKB-UniRule"/>
</dbReference>
<evidence type="ECO:0000259" key="8">
    <source>
        <dbReference type="PROSITE" id="PS50966"/>
    </source>
</evidence>
<comment type="subcellular location">
    <subcellularLocation>
        <location evidence="6">Nucleus</location>
    </subcellularLocation>
</comment>
<dbReference type="Proteomes" id="UP001187471">
    <property type="component" value="Unassembled WGS sequence"/>
</dbReference>
<dbReference type="InterPro" id="IPR004330">
    <property type="entry name" value="FAR1_DNA_bnd_dom"/>
</dbReference>
<feature type="domain" description="SWIM-type" evidence="8">
    <location>
        <begin position="309"/>
        <end position="356"/>
    </location>
</feature>
<feature type="compositionally biased region" description="Polar residues" evidence="7">
    <location>
        <begin position="500"/>
        <end position="511"/>
    </location>
</feature>
<keyword evidence="10" id="KW-1185">Reference proteome</keyword>
<evidence type="ECO:0000256" key="4">
    <source>
        <dbReference type="ARBA" id="ARBA00022833"/>
    </source>
</evidence>
<comment type="function">
    <text evidence="6">Putative transcription activator involved in regulating light control of development.</text>
</comment>
<dbReference type="PROSITE" id="PS50966">
    <property type="entry name" value="ZF_SWIM"/>
    <property type="match status" value="1"/>
</dbReference>
<comment type="caution">
    <text evidence="9">The sequence shown here is derived from an EMBL/GenBank/DDBJ whole genome shotgun (WGS) entry which is preliminary data.</text>
</comment>
<feature type="region of interest" description="Disordered" evidence="7">
    <location>
        <begin position="470"/>
        <end position="585"/>
    </location>
</feature>